<keyword evidence="2" id="KW-0645">Protease</keyword>
<dbReference type="GO" id="GO:0008234">
    <property type="term" value="F:cysteine-type peptidase activity"/>
    <property type="evidence" value="ECO:0007669"/>
    <property type="project" value="InterPro"/>
</dbReference>
<dbReference type="Proteomes" id="UP001201812">
    <property type="component" value="Unassembled WGS sequence"/>
</dbReference>
<keyword evidence="2" id="KW-0378">Hydrolase</keyword>
<dbReference type="InterPro" id="IPR038765">
    <property type="entry name" value="Papain-like_cys_pep_sf"/>
</dbReference>
<dbReference type="Pfam" id="PF00112">
    <property type="entry name" value="Peptidase_C1"/>
    <property type="match status" value="1"/>
</dbReference>
<dbReference type="SUPFAM" id="SSF54001">
    <property type="entry name" value="Cysteine proteinases"/>
    <property type="match status" value="1"/>
</dbReference>
<evidence type="ECO:0000313" key="2">
    <source>
        <dbReference type="EMBL" id="KAI1705239.1"/>
    </source>
</evidence>
<dbReference type="AlphaFoldDB" id="A0AAD4R2B3"/>
<evidence type="ECO:0000259" key="1">
    <source>
        <dbReference type="Pfam" id="PF00112"/>
    </source>
</evidence>
<protein>
    <submittedName>
        <fullName evidence="2">Papain family cysteine protease domain-containing protein</fullName>
    </submittedName>
</protein>
<dbReference type="InterPro" id="IPR000668">
    <property type="entry name" value="Peptidase_C1A_C"/>
</dbReference>
<keyword evidence="3" id="KW-1185">Reference proteome</keyword>
<sequence>MLSTIPSGNWDRAGKWAANWMVNCATASALLDWFMIPTALQPSIQPMSLEDPNANVASTSFDSLTKWPQYASIIGNIRDQSNCGSCWAVLTGSVLTDRKFLHPGRLMTYSGGSADGDVCNGGWPYKAFNTMVTKGVLSGKDYTGCKQFK</sequence>
<gene>
    <name evidence="2" type="ORF">DdX_13707</name>
</gene>
<organism evidence="2 3">
    <name type="scientific">Ditylenchus destructor</name>
    <dbReference type="NCBI Taxonomy" id="166010"/>
    <lineage>
        <taxon>Eukaryota</taxon>
        <taxon>Metazoa</taxon>
        <taxon>Ecdysozoa</taxon>
        <taxon>Nematoda</taxon>
        <taxon>Chromadorea</taxon>
        <taxon>Rhabditida</taxon>
        <taxon>Tylenchina</taxon>
        <taxon>Tylenchomorpha</taxon>
        <taxon>Sphaerularioidea</taxon>
        <taxon>Anguinidae</taxon>
        <taxon>Anguininae</taxon>
        <taxon>Ditylenchus</taxon>
    </lineage>
</organism>
<feature type="domain" description="Peptidase C1A papain C-terminal" evidence="1">
    <location>
        <begin position="67"/>
        <end position="142"/>
    </location>
</feature>
<reference evidence="2" key="1">
    <citation type="submission" date="2022-01" db="EMBL/GenBank/DDBJ databases">
        <title>Genome Sequence Resource for Two Populations of Ditylenchus destructor, the Migratory Endoparasitic Phytonematode.</title>
        <authorList>
            <person name="Zhang H."/>
            <person name="Lin R."/>
            <person name="Xie B."/>
        </authorList>
    </citation>
    <scope>NUCLEOTIDE SEQUENCE</scope>
    <source>
        <strain evidence="2">BazhouSP</strain>
    </source>
</reference>
<dbReference type="EMBL" id="JAKKPZ010000058">
    <property type="protein sequence ID" value="KAI1705239.1"/>
    <property type="molecule type" value="Genomic_DNA"/>
</dbReference>
<proteinExistence type="predicted"/>
<dbReference type="GO" id="GO:0006508">
    <property type="term" value="P:proteolysis"/>
    <property type="evidence" value="ECO:0007669"/>
    <property type="project" value="UniProtKB-KW"/>
</dbReference>
<comment type="caution">
    <text evidence="2">The sequence shown here is derived from an EMBL/GenBank/DDBJ whole genome shotgun (WGS) entry which is preliminary data.</text>
</comment>
<accession>A0AAD4R2B3</accession>
<dbReference type="Gene3D" id="3.90.70.10">
    <property type="entry name" value="Cysteine proteinases"/>
    <property type="match status" value="1"/>
</dbReference>
<name>A0AAD4R2B3_9BILA</name>
<evidence type="ECO:0000313" key="3">
    <source>
        <dbReference type="Proteomes" id="UP001201812"/>
    </source>
</evidence>